<feature type="compositionally biased region" description="Basic and acidic residues" evidence="1">
    <location>
        <begin position="73"/>
        <end position="82"/>
    </location>
</feature>
<keyword evidence="2" id="KW-0812">Transmembrane</keyword>
<dbReference type="Pfam" id="PF13462">
    <property type="entry name" value="Thioredoxin_4"/>
    <property type="match status" value="1"/>
</dbReference>
<dbReference type="InterPro" id="IPR012336">
    <property type="entry name" value="Thioredoxin-like_fold"/>
</dbReference>
<keyword evidence="2" id="KW-0472">Membrane</keyword>
<dbReference type="Gene3D" id="3.40.30.10">
    <property type="entry name" value="Glutaredoxin"/>
    <property type="match status" value="1"/>
</dbReference>
<feature type="domain" description="Thioredoxin-like fold" evidence="3">
    <location>
        <begin position="178"/>
        <end position="333"/>
    </location>
</feature>
<reference evidence="4 5" key="1">
    <citation type="submission" date="2018-05" db="EMBL/GenBank/DDBJ databases">
        <title>Reference genomes for bee gut microbiota database.</title>
        <authorList>
            <person name="Ellegaard K.M."/>
        </authorList>
    </citation>
    <scope>NUCLEOTIDE SEQUENCE [LARGE SCALE GENOMIC DNA]</scope>
    <source>
        <strain evidence="4 5">ESL0200</strain>
    </source>
</reference>
<name>A0A318M3X2_9BIFI</name>
<sequence>MTQPLEQSGHAKPSRDEADAIDAANQTNSEDAVEPAISAPTTEAAKLSDAAESHDEPNPASAETVETSQPQESELKESESARRSRRLPLILAAVALVLVLVAGIYMLWTNRSGNNHVDRNPSVEATTSQASHGPSGDAQAYKALQEVAVKPSVANDQGGLTVSAKGVGSKKKIAGVPTLEIFMDPMCPWCGKVGRVIDPQLQRMISAGQINVTYNFLNFLDSASSDQYSSRVDNALAMVAQEDPERLPAFAAAVFATDFQPNESSYQAVSDARLADLAVGVGVPGSLADRFAQGAYKPWVDKVNAYAITRKDAKDAKGEFSTPTIMINGKVWDLTAAAKSQGGLEHLDRALLKALGLKSQDVGHQGKIPSIGARGQALKVE</sequence>
<comment type="caution">
    <text evidence="4">The sequence shown here is derived from an EMBL/GenBank/DDBJ whole genome shotgun (WGS) entry which is preliminary data.</text>
</comment>
<evidence type="ECO:0000259" key="3">
    <source>
        <dbReference type="Pfam" id="PF13462"/>
    </source>
</evidence>
<proteinExistence type="predicted"/>
<protein>
    <recommendedName>
        <fullName evidence="3">Thioredoxin-like fold domain-containing protein</fullName>
    </recommendedName>
</protein>
<organism evidence="4 5">
    <name type="scientific">Bifidobacterium asteroides</name>
    <dbReference type="NCBI Taxonomy" id="1684"/>
    <lineage>
        <taxon>Bacteria</taxon>
        <taxon>Bacillati</taxon>
        <taxon>Actinomycetota</taxon>
        <taxon>Actinomycetes</taxon>
        <taxon>Bifidobacteriales</taxon>
        <taxon>Bifidobacteriaceae</taxon>
        <taxon>Bifidobacterium</taxon>
    </lineage>
</organism>
<dbReference type="OrthoDB" id="117402at2"/>
<accession>A0A318M3X2</accession>
<gene>
    <name evidence="4" type="ORF">DKK75_03775</name>
</gene>
<feature type="transmembrane region" description="Helical" evidence="2">
    <location>
        <begin position="87"/>
        <end position="108"/>
    </location>
</feature>
<feature type="region of interest" description="Disordered" evidence="1">
    <location>
        <begin position="1"/>
        <end position="82"/>
    </location>
</feature>
<dbReference type="AlphaFoldDB" id="A0A318M3X2"/>
<evidence type="ECO:0000256" key="2">
    <source>
        <dbReference type="SAM" id="Phobius"/>
    </source>
</evidence>
<feature type="region of interest" description="Disordered" evidence="1">
    <location>
        <begin position="113"/>
        <end position="137"/>
    </location>
</feature>
<dbReference type="CDD" id="cd02972">
    <property type="entry name" value="DsbA_family"/>
    <property type="match status" value="1"/>
</dbReference>
<keyword evidence="2" id="KW-1133">Transmembrane helix</keyword>
<dbReference type="EMBL" id="QGLL01000006">
    <property type="protein sequence ID" value="PXY82839.1"/>
    <property type="molecule type" value="Genomic_DNA"/>
</dbReference>
<evidence type="ECO:0000313" key="4">
    <source>
        <dbReference type="EMBL" id="PXY82839.1"/>
    </source>
</evidence>
<evidence type="ECO:0000256" key="1">
    <source>
        <dbReference type="SAM" id="MobiDB-lite"/>
    </source>
</evidence>
<dbReference type="Proteomes" id="UP000247744">
    <property type="component" value="Unassembled WGS sequence"/>
</dbReference>
<dbReference type="SUPFAM" id="SSF52833">
    <property type="entry name" value="Thioredoxin-like"/>
    <property type="match status" value="1"/>
</dbReference>
<feature type="compositionally biased region" description="Polar residues" evidence="1">
    <location>
        <begin position="123"/>
        <end position="132"/>
    </location>
</feature>
<dbReference type="InterPro" id="IPR036249">
    <property type="entry name" value="Thioredoxin-like_sf"/>
</dbReference>
<evidence type="ECO:0000313" key="5">
    <source>
        <dbReference type="Proteomes" id="UP000247744"/>
    </source>
</evidence>